<gene>
    <name evidence="8" type="ORF">Q7A36_18825</name>
</gene>
<organism evidence="8 9">
    <name type="scientific">Paracraurococcus lichenis</name>
    <dbReference type="NCBI Taxonomy" id="3064888"/>
    <lineage>
        <taxon>Bacteria</taxon>
        <taxon>Pseudomonadati</taxon>
        <taxon>Pseudomonadota</taxon>
        <taxon>Alphaproteobacteria</taxon>
        <taxon>Acetobacterales</taxon>
        <taxon>Roseomonadaceae</taxon>
        <taxon>Paracraurococcus</taxon>
    </lineage>
</organism>
<keyword evidence="9" id="KW-1185">Reference proteome</keyword>
<comment type="similarity">
    <text evidence="2">Belongs to the membrane fusion protein (MFP) (TC 8.A.1) family.</text>
</comment>
<dbReference type="NCBIfam" id="TIGR01730">
    <property type="entry name" value="RND_mfp"/>
    <property type="match status" value="1"/>
</dbReference>
<dbReference type="InterPro" id="IPR058625">
    <property type="entry name" value="MdtA-like_BSH"/>
</dbReference>
<protein>
    <submittedName>
        <fullName evidence="8">Efflux RND transporter periplasmic adaptor subunit</fullName>
    </submittedName>
</protein>
<dbReference type="Pfam" id="PF25954">
    <property type="entry name" value="Beta-barrel_RND_2"/>
    <property type="match status" value="1"/>
</dbReference>
<dbReference type="RefSeq" id="WP_305105278.1">
    <property type="nucleotide sequence ID" value="NZ_JAUTWS010000017.1"/>
</dbReference>
<dbReference type="PANTHER" id="PTHR30469:SF37">
    <property type="entry name" value="RAGD PROTEIN"/>
    <property type="match status" value="1"/>
</dbReference>
<feature type="domain" description="Multidrug resistance protein MdtA-like barrel-sandwich hybrid" evidence="5">
    <location>
        <begin position="97"/>
        <end position="232"/>
    </location>
</feature>
<reference evidence="8 9" key="1">
    <citation type="submission" date="2023-08" db="EMBL/GenBank/DDBJ databases">
        <title>The draft genome sequence of Paracraurococcus sp. LOR1-02.</title>
        <authorList>
            <person name="Kingkaew E."/>
            <person name="Tanasupawat S."/>
        </authorList>
    </citation>
    <scope>NUCLEOTIDE SEQUENCE [LARGE SCALE GENOMIC DNA]</scope>
    <source>
        <strain evidence="8 9">LOR1-02</strain>
    </source>
</reference>
<evidence type="ECO:0000259" key="5">
    <source>
        <dbReference type="Pfam" id="PF25917"/>
    </source>
</evidence>
<proteinExistence type="inferred from homology"/>
<dbReference type="Pfam" id="PF25967">
    <property type="entry name" value="RND-MFP_C"/>
    <property type="match status" value="1"/>
</dbReference>
<feature type="domain" description="CusB-like beta-barrel" evidence="6">
    <location>
        <begin position="249"/>
        <end position="319"/>
    </location>
</feature>
<accession>A0ABT9E2P0</accession>
<evidence type="ECO:0000256" key="2">
    <source>
        <dbReference type="ARBA" id="ARBA00009477"/>
    </source>
</evidence>
<comment type="caution">
    <text evidence="8">The sequence shown here is derived from an EMBL/GenBank/DDBJ whole genome shotgun (WGS) entry which is preliminary data.</text>
</comment>
<evidence type="ECO:0000313" key="9">
    <source>
        <dbReference type="Proteomes" id="UP001243009"/>
    </source>
</evidence>
<dbReference type="SUPFAM" id="SSF111369">
    <property type="entry name" value="HlyD-like secretion proteins"/>
    <property type="match status" value="1"/>
</dbReference>
<evidence type="ECO:0000256" key="3">
    <source>
        <dbReference type="ARBA" id="ARBA00022448"/>
    </source>
</evidence>
<dbReference type="Gene3D" id="2.40.420.20">
    <property type="match status" value="1"/>
</dbReference>
<evidence type="ECO:0000313" key="8">
    <source>
        <dbReference type="EMBL" id="MDO9710416.1"/>
    </source>
</evidence>
<evidence type="ECO:0000259" key="6">
    <source>
        <dbReference type="Pfam" id="PF25954"/>
    </source>
</evidence>
<comment type="subcellular location">
    <subcellularLocation>
        <location evidence="1">Cell envelope</location>
    </subcellularLocation>
</comment>
<feature type="region of interest" description="Disordered" evidence="4">
    <location>
        <begin position="1"/>
        <end position="25"/>
    </location>
</feature>
<dbReference type="PANTHER" id="PTHR30469">
    <property type="entry name" value="MULTIDRUG RESISTANCE PROTEIN MDTA"/>
    <property type="match status" value="1"/>
</dbReference>
<dbReference type="InterPro" id="IPR006143">
    <property type="entry name" value="RND_pump_MFP"/>
</dbReference>
<dbReference type="Pfam" id="PF25917">
    <property type="entry name" value="BSH_RND"/>
    <property type="match status" value="1"/>
</dbReference>
<dbReference type="InterPro" id="IPR058627">
    <property type="entry name" value="MdtA-like_C"/>
</dbReference>
<evidence type="ECO:0000256" key="4">
    <source>
        <dbReference type="SAM" id="MobiDB-lite"/>
    </source>
</evidence>
<dbReference type="Proteomes" id="UP001243009">
    <property type="component" value="Unassembled WGS sequence"/>
</dbReference>
<evidence type="ECO:0000259" key="7">
    <source>
        <dbReference type="Pfam" id="PF25967"/>
    </source>
</evidence>
<keyword evidence="3" id="KW-0813">Transport</keyword>
<dbReference type="Gene3D" id="2.40.30.170">
    <property type="match status" value="1"/>
</dbReference>
<feature type="domain" description="Multidrug resistance protein MdtA-like C-terminal permuted SH3" evidence="7">
    <location>
        <begin position="332"/>
        <end position="383"/>
    </location>
</feature>
<dbReference type="EMBL" id="JAUTWS010000017">
    <property type="protein sequence ID" value="MDO9710416.1"/>
    <property type="molecule type" value="Genomic_DNA"/>
</dbReference>
<sequence>MPEAPMPEASAPGHRAPGTEDEPSAASPRRVGLFLALGLLALLGAGVLRISTRLGAQEELREVTAAVTVPSVRIIRPRSVEPRPLTLPGRLQAWAEAPVYARTNGFVARRLADIGDRVQAGQVLALIDTPDLDQQLAAAEAATATARAQRDLASRTAQRWNELSARNVVSQQATDERRGDLAARTAQLSQAEAEVNRLRALTGFKQVLAPFDGVVTSRAIDVGGLIVSGSTSSPPLFTVTDMSRLRLYVRVPQAYTGSIRTGMKAEFIVPEYGDRSFTAELTRTSDAVDVQSGAMLVQFAADNRDGALKPGGYAQVRLELPPEPSAAPQLRVPASALIFRAGGTSIAVVDAEGRVTVKPVRISRDLGAELDIASGLEATDRVIDSPSDAIRSGDKVRLTGDRLSGHGSVGAHLPDHC</sequence>
<dbReference type="Gene3D" id="2.40.50.100">
    <property type="match status" value="1"/>
</dbReference>
<dbReference type="Gene3D" id="1.10.287.470">
    <property type="entry name" value="Helix hairpin bin"/>
    <property type="match status" value="1"/>
</dbReference>
<name>A0ABT9E2P0_9PROT</name>
<evidence type="ECO:0000256" key="1">
    <source>
        <dbReference type="ARBA" id="ARBA00004196"/>
    </source>
</evidence>
<dbReference type="InterPro" id="IPR058792">
    <property type="entry name" value="Beta-barrel_RND_2"/>
</dbReference>
<feature type="compositionally biased region" description="Low complexity" evidence="4">
    <location>
        <begin position="1"/>
        <end position="12"/>
    </location>
</feature>